<sequence>MSSSPSSTFSTTGQCLKGELWQTHLLKTRYPHLKTIMSIGGWTWSDNFSVAFSTAAGRRRVVETSQQLMEQFGFDGLDIDFEFPGMAKSSKDPEANKFWQSSVNDWQNMAAFFTEARAAYGNKYSLSAALPGLPFGANTAWPSLGRTLDYALIMAYENNHMPTRAWGGGTLRSVESDDSVEKIYNVKAGMDDYVAAGIPRNKLILGIPLYGTGFSGLNRNMRFRDNIPGFGVDIRANNLVKLPPTGYNKIMEQVQQGGWTKTVDERRGITVYFNGSHVWFVDTPETIRIKGEYAKQERLAASCTGTPTRTCCPRTQTRS</sequence>
<dbReference type="GO" id="GO:0008061">
    <property type="term" value="F:chitin binding"/>
    <property type="evidence" value="ECO:0007669"/>
    <property type="project" value="InterPro"/>
</dbReference>
<evidence type="ECO:0000259" key="9">
    <source>
        <dbReference type="PROSITE" id="PS51910"/>
    </source>
</evidence>
<dbReference type="InterPro" id="IPR001223">
    <property type="entry name" value="Glyco_hydro18_cat"/>
</dbReference>
<dbReference type="InterPro" id="IPR011583">
    <property type="entry name" value="Chitinase_II/V-like_cat"/>
</dbReference>
<reference evidence="10 11" key="1">
    <citation type="submission" date="2016-07" db="EMBL/GenBank/DDBJ databases">
        <title>Pervasive Adenine N6-methylation of Active Genes in Fungi.</title>
        <authorList>
            <consortium name="DOE Joint Genome Institute"/>
            <person name="Mondo S.J."/>
            <person name="Dannebaum R.O."/>
            <person name="Kuo R.C."/>
            <person name="Labutti K."/>
            <person name="Haridas S."/>
            <person name="Kuo A."/>
            <person name="Salamov A."/>
            <person name="Ahrendt S.R."/>
            <person name="Lipzen A."/>
            <person name="Sullivan W."/>
            <person name="Andreopoulos W.B."/>
            <person name="Clum A."/>
            <person name="Lindquist E."/>
            <person name="Daum C."/>
            <person name="Ramamoorthy G.K."/>
            <person name="Gryganskyi A."/>
            <person name="Culley D."/>
            <person name="Magnuson J.K."/>
            <person name="James T.Y."/>
            <person name="O'Malley M.A."/>
            <person name="Stajich J.E."/>
            <person name="Spatafora J.W."/>
            <person name="Visel A."/>
            <person name="Grigoriev I.V."/>
        </authorList>
    </citation>
    <scope>NUCLEOTIDE SEQUENCE [LARGE SCALE GENOMIC DNA]</scope>
    <source>
        <strain evidence="10 11">PL171</strain>
    </source>
</reference>
<evidence type="ECO:0000256" key="4">
    <source>
        <dbReference type="ARBA" id="ARBA00023277"/>
    </source>
</evidence>
<dbReference type="InterPro" id="IPR029070">
    <property type="entry name" value="Chitinase_insertion_sf"/>
</dbReference>
<evidence type="ECO:0000256" key="6">
    <source>
        <dbReference type="ARBA" id="ARBA00023326"/>
    </source>
</evidence>
<name>A0A1Y2HKJ7_9FUNG</name>
<dbReference type="SUPFAM" id="SSF51445">
    <property type="entry name" value="(Trans)glycosidases"/>
    <property type="match status" value="1"/>
</dbReference>
<dbReference type="Gene3D" id="3.10.50.10">
    <property type="match status" value="1"/>
</dbReference>
<dbReference type="SMART" id="SM00636">
    <property type="entry name" value="Glyco_18"/>
    <property type="match status" value="1"/>
</dbReference>
<keyword evidence="2 7" id="KW-0378">Hydrolase</keyword>
<evidence type="ECO:0000313" key="11">
    <source>
        <dbReference type="Proteomes" id="UP000193411"/>
    </source>
</evidence>
<evidence type="ECO:0000256" key="5">
    <source>
        <dbReference type="ARBA" id="ARBA00023295"/>
    </source>
</evidence>
<dbReference type="STRING" id="765915.A0A1Y2HKJ7"/>
<evidence type="ECO:0000256" key="1">
    <source>
        <dbReference type="ARBA" id="ARBA00000822"/>
    </source>
</evidence>
<evidence type="ECO:0000313" key="10">
    <source>
        <dbReference type="EMBL" id="ORZ35076.1"/>
    </source>
</evidence>
<gene>
    <name evidence="10" type="ORF">BCR44DRAFT_1132019</name>
</gene>
<dbReference type="InterPro" id="IPR001579">
    <property type="entry name" value="Glyco_hydro_18_chit_AS"/>
</dbReference>
<dbReference type="PANTHER" id="PTHR11177:SF317">
    <property type="entry name" value="CHITINASE 12-RELATED"/>
    <property type="match status" value="1"/>
</dbReference>
<dbReference type="GO" id="GO:0006032">
    <property type="term" value="P:chitin catabolic process"/>
    <property type="evidence" value="ECO:0007669"/>
    <property type="project" value="UniProtKB-KW"/>
</dbReference>
<keyword evidence="11" id="KW-1185">Reference proteome</keyword>
<comment type="similarity">
    <text evidence="8">Belongs to the glycosyl hydrolase 18 family.</text>
</comment>
<dbReference type="PANTHER" id="PTHR11177">
    <property type="entry name" value="CHITINASE"/>
    <property type="match status" value="1"/>
</dbReference>
<keyword evidence="3" id="KW-0146">Chitin degradation</keyword>
<evidence type="ECO:0000256" key="3">
    <source>
        <dbReference type="ARBA" id="ARBA00023024"/>
    </source>
</evidence>
<dbReference type="GO" id="GO:0008843">
    <property type="term" value="F:endochitinase activity"/>
    <property type="evidence" value="ECO:0007669"/>
    <property type="project" value="UniProtKB-EC"/>
</dbReference>
<keyword evidence="5 7" id="KW-0326">Glycosidase</keyword>
<dbReference type="InterPro" id="IPR050314">
    <property type="entry name" value="Glycosyl_Hydrlase_18"/>
</dbReference>
<organism evidence="10 11">
    <name type="scientific">Catenaria anguillulae PL171</name>
    <dbReference type="NCBI Taxonomy" id="765915"/>
    <lineage>
        <taxon>Eukaryota</taxon>
        <taxon>Fungi</taxon>
        <taxon>Fungi incertae sedis</taxon>
        <taxon>Blastocladiomycota</taxon>
        <taxon>Blastocladiomycetes</taxon>
        <taxon>Blastocladiales</taxon>
        <taxon>Catenariaceae</taxon>
        <taxon>Catenaria</taxon>
    </lineage>
</organism>
<dbReference type="GO" id="GO:0000272">
    <property type="term" value="P:polysaccharide catabolic process"/>
    <property type="evidence" value="ECO:0007669"/>
    <property type="project" value="UniProtKB-KW"/>
</dbReference>
<accession>A0A1Y2HKJ7</accession>
<dbReference type="Proteomes" id="UP000193411">
    <property type="component" value="Unassembled WGS sequence"/>
</dbReference>
<proteinExistence type="inferred from homology"/>
<dbReference type="Gene3D" id="3.20.20.80">
    <property type="entry name" value="Glycosidases"/>
    <property type="match status" value="1"/>
</dbReference>
<feature type="domain" description="GH18" evidence="9">
    <location>
        <begin position="1"/>
        <end position="319"/>
    </location>
</feature>
<dbReference type="InterPro" id="IPR017853">
    <property type="entry name" value="GH"/>
</dbReference>
<comment type="caution">
    <text evidence="10">The sequence shown here is derived from an EMBL/GenBank/DDBJ whole genome shotgun (WGS) entry which is preliminary data.</text>
</comment>
<dbReference type="PROSITE" id="PS51910">
    <property type="entry name" value="GH18_2"/>
    <property type="match status" value="1"/>
</dbReference>
<comment type="catalytic activity">
    <reaction evidence="1">
        <text>Random endo-hydrolysis of N-acetyl-beta-D-glucosaminide (1-&gt;4)-beta-linkages in chitin and chitodextrins.</text>
        <dbReference type="EC" id="3.2.1.14"/>
    </reaction>
</comment>
<keyword evidence="6" id="KW-0624">Polysaccharide degradation</keyword>
<dbReference type="GO" id="GO:0005576">
    <property type="term" value="C:extracellular region"/>
    <property type="evidence" value="ECO:0007669"/>
    <property type="project" value="TreeGrafter"/>
</dbReference>
<dbReference type="Pfam" id="PF00704">
    <property type="entry name" value="Glyco_hydro_18"/>
    <property type="match status" value="1"/>
</dbReference>
<dbReference type="AlphaFoldDB" id="A0A1Y2HKJ7"/>
<dbReference type="EMBL" id="MCFL01000024">
    <property type="protein sequence ID" value="ORZ35076.1"/>
    <property type="molecule type" value="Genomic_DNA"/>
</dbReference>
<evidence type="ECO:0000256" key="2">
    <source>
        <dbReference type="ARBA" id="ARBA00022801"/>
    </source>
</evidence>
<dbReference type="OrthoDB" id="76388at2759"/>
<evidence type="ECO:0000256" key="8">
    <source>
        <dbReference type="RuleBase" id="RU004453"/>
    </source>
</evidence>
<protein>
    <submittedName>
        <fullName evidence="10">Glycoside hydrolase superfamily</fullName>
    </submittedName>
</protein>
<dbReference type="PROSITE" id="PS01095">
    <property type="entry name" value="GH18_1"/>
    <property type="match status" value="1"/>
</dbReference>
<evidence type="ECO:0000256" key="7">
    <source>
        <dbReference type="RuleBase" id="RU000489"/>
    </source>
</evidence>
<keyword evidence="4" id="KW-0119">Carbohydrate metabolism</keyword>